<dbReference type="EMBL" id="PSYR01000002">
    <property type="protein sequence ID" value="RCN55746.1"/>
    <property type="molecule type" value="Genomic_DNA"/>
</dbReference>
<sequence>MADYGLGLKVLAIDEKEQVIRGTAMFSNAVAQAGEEVVVAFRDAPGAKAGQGWNQALANLNKGMAKPLALPCTRAPEVMIENVFVESRDGKKILSGKWVRTAFSPMKSLDAATAHDRRSLQTGWVTQPVLRFANPDKDSPNEPDTIIWPVTATTHALKTRSGERRTFDLAWLAERLDGARKVADSPISMSTQMYAINHKAAARILTPEQALQAVAALFGKGQAALLVPTDAAGALMPDSARYLWAKEGAQPELPAGDGLRVIPVNTLYFGKNSVQSITEGMFSQDKAKKARLNGYRWLFPEPFRRDTVAHVMLSIEQYTDKATGQLRFAIWSPDLPKFEPGSRQAPTLAVLCAEREKAQIGEAPAAKVHEEAHADTKPAVMSV</sequence>
<protein>
    <submittedName>
        <fullName evidence="1">Uncharacterized protein</fullName>
    </submittedName>
</protein>
<dbReference type="AlphaFoldDB" id="A0A368HBC5"/>
<proteinExistence type="predicted"/>
<keyword evidence="2" id="KW-1185">Reference proteome</keyword>
<reference evidence="1 2" key="1">
    <citation type="submission" date="2018-02" db="EMBL/GenBank/DDBJ databases">
        <title>Insights into the biology of acidophilic members of the Acidiferrobacteraceae family derived from comparative genomic analyses.</title>
        <authorList>
            <person name="Issotta F."/>
            <person name="Thyssen C."/>
            <person name="Mena C."/>
            <person name="Moya A."/>
            <person name="Bellenberg S."/>
            <person name="Sproer C."/>
            <person name="Covarrubias P.C."/>
            <person name="Sand W."/>
            <person name="Quatrini R."/>
            <person name="Vera M."/>
        </authorList>
    </citation>
    <scope>NUCLEOTIDE SEQUENCE [LARGE SCALE GENOMIC DNA]</scope>
    <source>
        <strain evidence="2">m-1</strain>
    </source>
</reference>
<gene>
    <name evidence="1" type="ORF">C4900_07425</name>
</gene>
<evidence type="ECO:0000313" key="2">
    <source>
        <dbReference type="Proteomes" id="UP000253250"/>
    </source>
</evidence>
<dbReference type="RefSeq" id="WP_114282855.1">
    <property type="nucleotide sequence ID" value="NZ_PSYR01000002.1"/>
</dbReference>
<organism evidence="1 2">
    <name type="scientific">Acidiferrobacter thiooxydans</name>
    <dbReference type="NCBI Taxonomy" id="163359"/>
    <lineage>
        <taxon>Bacteria</taxon>
        <taxon>Pseudomonadati</taxon>
        <taxon>Pseudomonadota</taxon>
        <taxon>Gammaproteobacteria</taxon>
        <taxon>Acidiferrobacterales</taxon>
        <taxon>Acidiferrobacteraceae</taxon>
        <taxon>Acidiferrobacter</taxon>
    </lineage>
</organism>
<name>A0A368HBC5_9GAMM</name>
<accession>A0A368HBC5</accession>
<evidence type="ECO:0000313" key="1">
    <source>
        <dbReference type="EMBL" id="RCN55746.1"/>
    </source>
</evidence>
<comment type="caution">
    <text evidence="1">The sequence shown here is derived from an EMBL/GenBank/DDBJ whole genome shotgun (WGS) entry which is preliminary data.</text>
</comment>
<dbReference type="Proteomes" id="UP000253250">
    <property type="component" value="Unassembled WGS sequence"/>
</dbReference>